<evidence type="ECO:0000313" key="4">
    <source>
        <dbReference type="EMBL" id="QGA27445.1"/>
    </source>
</evidence>
<dbReference type="Pfam" id="PF00535">
    <property type="entry name" value="Glycos_transf_2"/>
    <property type="match status" value="1"/>
</dbReference>
<dbReference type="AlphaFoldDB" id="A0A5Q0QCA0"/>
<dbReference type="EMBL" id="CP045652">
    <property type="protein sequence ID" value="QGA27445.1"/>
    <property type="molecule type" value="Genomic_DNA"/>
</dbReference>
<name>A0A5Q0QCA0_9SPHI</name>
<accession>A0A5Q0QCA0</accession>
<dbReference type="KEGG" id="sphe:GFH32_14475"/>
<evidence type="ECO:0000259" key="3">
    <source>
        <dbReference type="Pfam" id="PF00535"/>
    </source>
</evidence>
<reference evidence="4 5" key="1">
    <citation type="submission" date="2019-10" db="EMBL/GenBank/DDBJ databases">
        <authorList>
            <person name="Dong K."/>
        </authorList>
    </citation>
    <scope>NUCLEOTIDE SEQUENCE [LARGE SCALE GENOMIC DNA]</scope>
    <source>
        <strain evidence="5">dk4302</strain>
    </source>
</reference>
<sequence length="345" mass="40520">MNLIKQLPLVSVIIPVFNRARYLQEAIESVLSQMLDSLELIIVDDGSTDDSAEVADLFVGKDTRVKYFYQENKGVSAARNKGLSEANGTYIYFLDSDDRIDHSFLRTSYDAIKMDDSDVVVIGAYYESRLPNPTALPTCAQMWKRSFLTEHSDVQFPEGVQPGEDGLFSHCLLALTNRIAANPYGEYFYRSHDEQSHRLATKEGDRIIELVERWLVILAAFYDRRDLWNTKSLHLARFLEHEPFEFRYLKTTLNSAQKQRLISIIQDFYKQRILPQLSSKEIQSLTEPFRYFLYISSHSEFDNFYQDWHAKRQKYLKRVLFLSKFIPFKAYRRKLRDQVRRELGK</sequence>
<dbReference type="GO" id="GO:0016758">
    <property type="term" value="F:hexosyltransferase activity"/>
    <property type="evidence" value="ECO:0007669"/>
    <property type="project" value="UniProtKB-ARBA"/>
</dbReference>
<dbReference type="PANTHER" id="PTHR22916">
    <property type="entry name" value="GLYCOSYLTRANSFERASE"/>
    <property type="match status" value="1"/>
</dbReference>
<dbReference type="CDD" id="cd00761">
    <property type="entry name" value="Glyco_tranf_GTA_type"/>
    <property type="match status" value="1"/>
</dbReference>
<keyword evidence="2 4" id="KW-0808">Transferase</keyword>
<dbReference type="InterPro" id="IPR001173">
    <property type="entry name" value="Glyco_trans_2-like"/>
</dbReference>
<dbReference type="InterPro" id="IPR029044">
    <property type="entry name" value="Nucleotide-diphossugar_trans"/>
</dbReference>
<evidence type="ECO:0000256" key="2">
    <source>
        <dbReference type="ARBA" id="ARBA00022679"/>
    </source>
</evidence>
<protein>
    <submittedName>
        <fullName evidence="4">Glycosyltransferase</fullName>
    </submittedName>
</protein>
<keyword evidence="5" id="KW-1185">Reference proteome</keyword>
<gene>
    <name evidence="4" type="ORF">GFH32_14475</name>
</gene>
<feature type="domain" description="Glycosyltransferase 2-like" evidence="3">
    <location>
        <begin position="11"/>
        <end position="140"/>
    </location>
</feature>
<dbReference type="SUPFAM" id="SSF53448">
    <property type="entry name" value="Nucleotide-diphospho-sugar transferases"/>
    <property type="match status" value="1"/>
</dbReference>
<dbReference type="Proteomes" id="UP000326921">
    <property type="component" value="Chromosome"/>
</dbReference>
<dbReference type="PANTHER" id="PTHR22916:SF51">
    <property type="entry name" value="GLYCOSYLTRANSFERASE EPSH-RELATED"/>
    <property type="match status" value="1"/>
</dbReference>
<keyword evidence="1" id="KW-0328">Glycosyltransferase</keyword>
<dbReference type="Gene3D" id="3.90.550.10">
    <property type="entry name" value="Spore Coat Polysaccharide Biosynthesis Protein SpsA, Chain A"/>
    <property type="match status" value="1"/>
</dbReference>
<organism evidence="4 5">
    <name type="scientific">Sphingobacterium zhuxiongii</name>
    <dbReference type="NCBI Taxonomy" id="2662364"/>
    <lineage>
        <taxon>Bacteria</taxon>
        <taxon>Pseudomonadati</taxon>
        <taxon>Bacteroidota</taxon>
        <taxon>Sphingobacteriia</taxon>
        <taxon>Sphingobacteriales</taxon>
        <taxon>Sphingobacteriaceae</taxon>
        <taxon>Sphingobacterium</taxon>
    </lineage>
</organism>
<evidence type="ECO:0000256" key="1">
    <source>
        <dbReference type="ARBA" id="ARBA00022676"/>
    </source>
</evidence>
<proteinExistence type="predicted"/>
<evidence type="ECO:0000313" key="5">
    <source>
        <dbReference type="Proteomes" id="UP000326921"/>
    </source>
</evidence>